<gene>
    <name evidence="2" type="ORF">F0361_15765</name>
</gene>
<dbReference type="Gene3D" id="3.40.630.30">
    <property type="match status" value="1"/>
</dbReference>
<evidence type="ECO:0000259" key="1">
    <source>
        <dbReference type="PROSITE" id="PS51729"/>
    </source>
</evidence>
<dbReference type="Pfam" id="PF14542">
    <property type="entry name" value="Acetyltransf_CG"/>
    <property type="match status" value="1"/>
</dbReference>
<dbReference type="PANTHER" id="PTHR31435:SF9">
    <property type="entry name" value="PROTEIN NATD1"/>
    <property type="match status" value="1"/>
</dbReference>
<dbReference type="PROSITE" id="PS51729">
    <property type="entry name" value="GNAT_YJDJ"/>
    <property type="match status" value="1"/>
</dbReference>
<name>A0A5B2TUZ5_9FLAO</name>
<feature type="domain" description="N-acetyltransferase" evidence="1">
    <location>
        <begin position="4"/>
        <end position="89"/>
    </location>
</feature>
<evidence type="ECO:0000313" key="3">
    <source>
        <dbReference type="Proteomes" id="UP000323188"/>
    </source>
</evidence>
<evidence type="ECO:0000313" key="2">
    <source>
        <dbReference type="EMBL" id="KAA2217540.1"/>
    </source>
</evidence>
<organism evidence="2 3">
    <name type="scientific">Maribacter flavus</name>
    <dbReference type="NCBI Taxonomy" id="1658664"/>
    <lineage>
        <taxon>Bacteria</taxon>
        <taxon>Pseudomonadati</taxon>
        <taxon>Bacteroidota</taxon>
        <taxon>Flavobacteriia</taxon>
        <taxon>Flavobacteriales</taxon>
        <taxon>Flavobacteriaceae</taxon>
        <taxon>Maribacter</taxon>
    </lineage>
</organism>
<dbReference type="InterPro" id="IPR045057">
    <property type="entry name" value="Gcn5-rel_NAT"/>
</dbReference>
<reference evidence="2 3" key="1">
    <citation type="submission" date="2019-09" db="EMBL/GenBank/DDBJ databases">
        <authorList>
            <person name="Khan S.A."/>
            <person name="Jeon C.O."/>
            <person name="Chun B.H."/>
            <person name="Jeong S.E."/>
        </authorList>
    </citation>
    <scope>NUCLEOTIDE SEQUENCE [LARGE SCALE GENOMIC DNA]</scope>
    <source>
        <strain evidence="2 3">KCTC 42508</strain>
    </source>
</reference>
<dbReference type="PANTHER" id="PTHR31435">
    <property type="entry name" value="PROTEIN NATD1"/>
    <property type="match status" value="1"/>
</dbReference>
<dbReference type="EMBL" id="VUOE01000002">
    <property type="protein sequence ID" value="KAA2217540.1"/>
    <property type="molecule type" value="Genomic_DNA"/>
</dbReference>
<dbReference type="InterPro" id="IPR031165">
    <property type="entry name" value="GNAT_YJDJ"/>
</dbReference>
<dbReference type="InterPro" id="IPR016181">
    <property type="entry name" value="Acyl_CoA_acyltransferase"/>
</dbReference>
<dbReference type="SUPFAM" id="SSF55729">
    <property type="entry name" value="Acyl-CoA N-acyltransferases (Nat)"/>
    <property type="match status" value="1"/>
</dbReference>
<accession>A0A5B2TUZ5</accession>
<dbReference type="GO" id="GO:0016740">
    <property type="term" value="F:transferase activity"/>
    <property type="evidence" value="ECO:0007669"/>
    <property type="project" value="UniProtKB-KW"/>
</dbReference>
<keyword evidence="2" id="KW-0808">Transferase</keyword>
<protein>
    <submittedName>
        <fullName evidence="2">N-acetyltransferase</fullName>
    </submittedName>
</protein>
<sequence length="89" mass="10462">MEIKHDKEAQKFTMDINGEEARVEYNLRDGKMYLVHSEVPYQLRGRGIGKELVLKTFEKLTEEGYKAVAVCTYIRAVKNRDPKWKDIIE</sequence>
<comment type="caution">
    <text evidence="2">The sequence shown here is derived from an EMBL/GenBank/DDBJ whole genome shotgun (WGS) entry which is preliminary data.</text>
</comment>
<proteinExistence type="predicted"/>
<dbReference type="AlphaFoldDB" id="A0A5B2TUZ5"/>
<dbReference type="Proteomes" id="UP000323188">
    <property type="component" value="Unassembled WGS sequence"/>
</dbReference>